<keyword evidence="3" id="KW-0675">Receptor</keyword>
<dbReference type="OMA" id="APLRINC"/>
<organism evidence="7 8">
    <name type="scientific">Podarcis muralis</name>
    <name type="common">Wall lizard</name>
    <name type="synonym">Lacerta muralis</name>
    <dbReference type="NCBI Taxonomy" id="64176"/>
    <lineage>
        <taxon>Eukaryota</taxon>
        <taxon>Metazoa</taxon>
        <taxon>Chordata</taxon>
        <taxon>Craniata</taxon>
        <taxon>Vertebrata</taxon>
        <taxon>Euteleostomi</taxon>
        <taxon>Lepidosauria</taxon>
        <taxon>Squamata</taxon>
        <taxon>Bifurcata</taxon>
        <taxon>Unidentata</taxon>
        <taxon>Episquamata</taxon>
        <taxon>Laterata</taxon>
        <taxon>Lacertibaenia</taxon>
        <taxon>Lacertidae</taxon>
        <taxon>Podarcis</taxon>
    </lineage>
</organism>
<keyword evidence="2" id="KW-1064">Adaptive immunity</keyword>
<dbReference type="InterPro" id="IPR013783">
    <property type="entry name" value="Ig-like_fold"/>
</dbReference>
<dbReference type="Gene3D" id="2.60.40.10">
    <property type="entry name" value="Immunoglobulins"/>
    <property type="match status" value="1"/>
</dbReference>
<dbReference type="InterPro" id="IPR036179">
    <property type="entry name" value="Ig-like_dom_sf"/>
</dbReference>
<dbReference type="PANTHER" id="PTHR19367:SF42">
    <property type="entry name" value="T CELL RECEPTOR ALPHA VARIABLE 18"/>
    <property type="match status" value="1"/>
</dbReference>
<dbReference type="PROSITE" id="PS50835">
    <property type="entry name" value="IG_LIKE"/>
    <property type="match status" value="1"/>
</dbReference>
<dbReference type="GO" id="GO:0042101">
    <property type="term" value="C:T cell receptor complex"/>
    <property type="evidence" value="ECO:0007669"/>
    <property type="project" value="UniProtKB-KW"/>
</dbReference>
<accession>A0A670JER9</accession>
<dbReference type="GeneTree" id="ENSGT00940000153073"/>
<reference evidence="7" key="3">
    <citation type="submission" date="2025-09" db="UniProtKB">
        <authorList>
            <consortium name="Ensembl"/>
        </authorList>
    </citation>
    <scope>IDENTIFICATION</scope>
</reference>
<protein>
    <recommendedName>
        <fullName evidence="6">Ig-like domain-containing protein</fullName>
    </recommendedName>
</protein>
<name>A0A670JER9_PODMU</name>
<reference evidence="7" key="2">
    <citation type="submission" date="2025-08" db="UniProtKB">
        <authorList>
            <consortium name="Ensembl"/>
        </authorList>
    </citation>
    <scope>IDENTIFICATION</scope>
</reference>
<dbReference type="InterPro" id="IPR007110">
    <property type="entry name" value="Ig-like_dom"/>
</dbReference>
<keyword evidence="5" id="KW-1279">T cell receptor</keyword>
<dbReference type="SUPFAM" id="SSF48726">
    <property type="entry name" value="Immunoglobulin"/>
    <property type="match status" value="1"/>
</dbReference>
<evidence type="ECO:0000256" key="2">
    <source>
        <dbReference type="ARBA" id="ARBA00023130"/>
    </source>
</evidence>
<evidence type="ECO:0000313" key="7">
    <source>
        <dbReference type="Ensembl" id="ENSPMRP00000021637.1"/>
    </source>
</evidence>
<evidence type="ECO:0000259" key="6">
    <source>
        <dbReference type="PROSITE" id="PS50835"/>
    </source>
</evidence>
<keyword evidence="1" id="KW-0732">Signal</keyword>
<keyword evidence="4" id="KW-0393">Immunoglobulin domain</keyword>
<evidence type="ECO:0000256" key="4">
    <source>
        <dbReference type="ARBA" id="ARBA00023319"/>
    </source>
</evidence>
<dbReference type="InterPro" id="IPR051287">
    <property type="entry name" value="TCR_variable_region"/>
</dbReference>
<dbReference type="Pfam" id="PF07686">
    <property type="entry name" value="V-set"/>
    <property type="match status" value="1"/>
</dbReference>
<keyword evidence="8" id="KW-1185">Reference proteome</keyword>
<dbReference type="InterPro" id="IPR013106">
    <property type="entry name" value="Ig_V-set"/>
</dbReference>
<dbReference type="PANTHER" id="PTHR19367">
    <property type="entry name" value="T-CELL RECEPTOR ALPHA CHAIN V REGION"/>
    <property type="match status" value="1"/>
</dbReference>
<dbReference type="Proteomes" id="UP000472272">
    <property type="component" value="Chromosome 13"/>
</dbReference>
<reference evidence="7 8" key="1">
    <citation type="journal article" date="2019" name="Proc. Natl. Acad. Sci. U.S.A.">
        <title>Regulatory changes in pterin and carotenoid genes underlie balanced color polymorphisms in the wall lizard.</title>
        <authorList>
            <person name="Andrade P."/>
            <person name="Pinho C."/>
            <person name="Perez I de Lanuza G."/>
            <person name="Afonso S."/>
            <person name="Brejcha J."/>
            <person name="Rubin C.J."/>
            <person name="Wallerman O."/>
            <person name="Pereira P."/>
            <person name="Sabatino S.J."/>
            <person name="Bellati A."/>
            <person name="Pellitteri-Rosa D."/>
            <person name="Bosakova Z."/>
            <person name="Bunikis I."/>
            <person name="Carretero M.A."/>
            <person name="Feiner N."/>
            <person name="Marsik P."/>
            <person name="Pauperio F."/>
            <person name="Salvi D."/>
            <person name="Soler L."/>
            <person name="While G.M."/>
            <person name="Uller T."/>
            <person name="Font E."/>
            <person name="Andersson L."/>
            <person name="Carneiro M."/>
        </authorList>
    </citation>
    <scope>NUCLEOTIDE SEQUENCE</scope>
</reference>
<dbReference type="GO" id="GO:0002250">
    <property type="term" value="P:adaptive immune response"/>
    <property type="evidence" value="ECO:0007669"/>
    <property type="project" value="UniProtKB-KW"/>
</dbReference>
<feature type="domain" description="Ig-like" evidence="6">
    <location>
        <begin position="21"/>
        <end position="132"/>
    </location>
</feature>
<proteinExistence type="predicted"/>
<dbReference type="Ensembl" id="ENSPMRT00000022960.1">
    <property type="protein sequence ID" value="ENSPMRP00000021637.1"/>
    <property type="gene ID" value="ENSPMRG00000014041.1"/>
</dbReference>
<keyword evidence="5" id="KW-0391">Immunity</keyword>
<sequence length="132" mass="15397">MMINILPFLKHRIITTYCFSPEESSGDDSVNQTQSLLDVKEGAQLFISCTYEYSGYPYLFWYVQQLDGGTPQLLLKEELPDHTQTKREEFYAKHVKRNKSFHLQKEATEMNDSAVYFCALRDTVVDLAEELR</sequence>
<evidence type="ECO:0000313" key="8">
    <source>
        <dbReference type="Proteomes" id="UP000472272"/>
    </source>
</evidence>
<evidence type="ECO:0000256" key="3">
    <source>
        <dbReference type="ARBA" id="ARBA00023170"/>
    </source>
</evidence>
<evidence type="ECO:0000256" key="5">
    <source>
        <dbReference type="ARBA" id="ARBA00043266"/>
    </source>
</evidence>
<evidence type="ECO:0000256" key="1">
    <source>
        <dbReference type="ARBA" id="ARBA00022729"/>
    </source>
</evidence>
<dbReference type="AlphaFoldDB" id="A0A670JER9"/>